<gene>
    <name evidence="3" type="ORF">ENL43_01310</name>
</gene>
<keyword evidence="1" id="KW-0472">Membrane</keyword>
<name>A0A7V5HPQ2_UNCW3</name>
<sequence length="236" mass="27010">MKGKNIRAKNWFFVIYILAAFLLINIISTNWHARLDLTENKRYTLSSSTKEILKNLDDIVIVKVFFSENLPPYLLPIKEQLKDLLEEYKSYAHGKIQVEFFDPTKDKKLEQQAFRLGIPAIQVNVYEKDEIKAVRGYLGVAIFYEDKVEKIPVVKEASNLEYLLTSKILKLTAGKQRVVGIILGKGESKLEDFKVLKDTLSNEMTVRVIDSIIPPSTNCLMVIGLDSLRESQKKAI</sequence>
<comment type="caution">
    <text evidence="3">The sequence shown here is derived from an EMBL/GenBank/DDBJ whole genome shotgun (WGS) entry which is preliminary data.</text>
</comment>
<dbReference type="Proteomes" id="UP000886050">
    <property type="component" value="Unassembled WGS sequence"/>
</dbReference>
<organism evidence="3">
    <name type="scientific">candidate division WOR-3 bacterium</name>
    <dbReference type="NCBI Taxonomy" id="2052148"/>
    <lineage>
        <taxon>Bacteria</taxon>
        <taxon>Bacteria division WOR-3</taxon>
    </lineage>
</organism>
<keyword evidence="1" id="KW-0812">Transmembrane</keyword>
<dbReference type="EMBL" id="DRTX01000075">
    <property type="protein sequence ID" value="HHF52986.1"/>
    <property type="molecule type" value="Genomic_DNA"/>
</dbReference>
<feature type="non-terminal residue" evidence="3">
    <location>
        <position position="236"/>
    </location>
</feature>
<dbReference type="Pfam" id="PF23357">
    <property type="entry name" value="DUF7088"/>
    <property type="match status" value="1"/>
</dbReference>
<keyword evidence="1" id="KW-1133">Transmembrane helix</keyword>
<accession>A0A7V5HPQ2</accession>
<feature type="domain" description="DUF7088" evidence="2">
    <location>
        <begin position="39"/>
        <end position="142"/>
    </location>
</feature>
<dbReference type="AlphaFoldDB" id="A0A7V5HPQ2"/>
<feature type="transmembrane region" description="Helical" evidence="1">
    <location>
        <begin position="12"/>
        <end position="33"/>
    </location>
</feature>
<evidence type="ECO:0000256" key="1">
    <source>
        <dbReference type="SAM" id="Phobius"/>
    </source>
</evidence>
<protein>
    <recommendedName>
        <fullName evidence="2">DUF7088 domain-containing protein</fullName>
    </recommendedName>
</protein>
<evidence type="ECO:0000313" key="3">
    <source>
        <dbReference type="EMBL" id="HHF52986.1"/>
    </source>
</evidence>
<evidence type="ECO:0000259" key="2">
    <source>
        <dbReference type="Pfam" id="PF23357"/>
    </source>
</evidence>
<dbReference type="InterPro" id="IPR055396">
    <property type="entry name" value="DUF7088"/>
</dbReference>
<reference evidence="3" key="1">
    <citation type="journal article" date="2020" name="mSystems">
        <title>Genome- and Community-Level Interaction Insights into Carbon Utilization and Element Cycling Functions of Hydrothermarchaeota in Hydrothermal Sediment.</title>
        <authorList>
            <person name="Zhou Z."/>
            <person name="Liu Y."/>
            <person name="Xu W."/>
            <person name="Pan J."/>
            <person name="Luo Z.H."/>
            <person name="Li M."/>
        </authorList>
    </citation>
    <scope>NUCLEOTIDE SEQUENCE [LARGE SCALE GENOMIC DNA]</scope>
    <source>
        <strain evidence="3">HyVt-96</strain>
    </source>
</reference>
<proteinExistence type="predicted"/>